<reference evidence="9" key="1">
    <citation type="submission" date="2014-02" db="EMBL/GenBank/DDBJ databases">
        <title>Complete genome sequence and comparative genomic analysis of the nitrogen-fixing bacterium Leptospirillum ferriphilum YSK.</title>
        <authorList>
            <person name="Guo X."/>
            <person name="Yin H."/>
            <person name="Liang Y."/>
            <person name="Hu Q."/>
            <person name="Ma L."/>
            <person name="Xiao Y."/>
            <person name="Zhang X."/>
            <person name="Qiu G."/>
            <person name="Liu X."/>
        </authorList>
    </citation>
    <scope>NUCLEOTIDE SEQUENCE [LARGE SCALE GENOMIC DNA]</scope>
    <source>
        <strain evidence="9">YSK</strain>
    </source>
</reference>
<dbReference type="AlphaFoldDB" id="A0A059XSZ8"/>
<feature type="transmembrane region" description="Helical" evidence="6">
    <location>
        <begin position="146"/>
        <end position="165"/>
    </location>
</feature>
<evidence type="ECO:0000259" key="7">
    <source>
        <dbReference type="PROSITE" id="PS50850"/>
    </source>
</evidence>
<evidence type="ECO:0000256" key="4">
    <source>
        <dbReference type="ARBA" id="ARBA00022989"/>
    </source>
</evidence>
<keyword evidence="5 6" id="KW-0472">Membrane</keyword>
<dbReference type="PANTHER" id="PTHR42718">
    <property type="entry name" value="MAJOR FACILITATOR SUPERFAMILY MULTIDRUG TRANSPORTER MFSC"/>
    <property type="match status" value="1"/>
</dbReference>
<dbReference type="InterPro" id="IPR020846">
    <property type="entry name" value="MFS_dom"/>
</dbReference>
<gene>
    <name evidence="8" type="ORF">Y981_06500</name>
</gene>
<dbReference type="GO" id="GO:0022857">
    <property type="term" value="F:transmembrane transporter activity"/>
    <property type="evidence" value="ECO:0007669"/>
    <property type="project" value="InterPro"/>
</dbReference>
<keyword evidence="4 6" id="KW-1133">Transmembrane helix</keyword>
<feature type="transmembrane region" description="Helical" evidence="6">
    <location>
        <begin position="210"/>
        <end position="228"/>
    </location>
</feature>
<feature type="domain" description="Major facilitator superfamily (MFS) profile" evidence="7">
    <location>
        <begin position="23"/>
        <end position="490"/>
    </location>
</feature>
<dbReference type="InterPro" id="IPR011701">
    <property type="entry name" value="MFS"/>
</dbReference>
<keyword evidence="2" id="KW-0813">Transport</keyword>
<evidence type="ECO:0000256" key="5">
    <source>
        <dbReference type="ARBA" id="ARBA00023136"/>
    </source>
</evidence>
<dbReference type="PANTHER" id="PTHR42718:SF9">
    <property type="entry name" value="MAJOR FACILITATOR SUPERFAMILY MULTIDRUG TRANSPORTER MFSC"/>
    <property type="match status" value="1"/>
</dbReference>
<dbReference type="Pfam" id="PF07690">
    <property type="entry name" value="MFS_1"/>
    <property type="match status" value="1"/>
</dbReference>
<feature type="transmembrane region" description="Helical" evidence="6">
    <location>
        <begin position="410"/>
        <end position="428"/>
    </location>
</feature>
<evidence type="ECO:0000256" key="6">
    <source>
        <dbReference type="SAM" id="Phobius"/>
    </source>
</evidence>
<feature type="transmembrane region" description="Helical" evidence="6">
    <location>
        <begin position="371"/>
        <end position="389"/>
    </location>
</feature>
<organism evidence="8 9">
    <name type="scientific">Leptospirillum ferriphilum YSK</name>
    <dbReference type="NCBI Taxonomy" id="1441628"/>
    <lineage>
        <taxon>Bacteria</taxon>
        <taxon>Pseudomonadati</taxon>
        <taxon>Nitrospirota</taxon>
        <taxon>Nitrospiria</taxon>
        <taxon>Nitrospirales</taxon>
        <taxon>Nitrospiraceae</taxon>
        <taxon>Leptospirillum</taxon>
    </lineage>
</organism>
<evidence type="ECO:0000313" key="9">
    <source>
        <dbReference type="Proteomes" id="UP000027059"/>
    </source>
</evidence>
<feature type="transmembrane region" description="Helical" evidence="6">
    <location>
        <begin position="273"/>
        <end position="292"/>
    </location>
</feature>
<dbReference type="InterPro" id="IPR036259">
    <property type="entry name" value="MFS_trans_sf"/>
</dbReference>
<evidence type="ECO:0000256" key="3">
    <source>
        <dbReference type="ARBA" id="ARBA00022692"/>
    </source>
</evidence>
<dbReference type="SUPFAM" id="SSF103473">
    <property type="entry name" value="MFS general substrate transporter"/>
    <property type="match status" value="2"/>
</dbReference>
<dbReference type="GO" id="GO:0016020">
    <property type="term" value="C:membrane"/>
    <property type="evidence" value="ECO:0007669"/>
    <property type="project" value="UniProtKB-SubCell"/>
</dbReference>
<comment type="subcellular location">
    <subcellularLocation>
        <location evidence="1">Membrane</location>
        <topology evidence="1">Multi-pass membrane protein</topology>
    </subcellularLocation>
</comment>
<dbReference type="KEGG" id="lfp:Y981_06500"/>
<keyword evidence="9" id="KW-1185">Reference proteome</keyword>
<reference evidence="8 9" key="2">
    <citation type="journal article" date="2015" name="Biomed. Res. Int.">
        <title>Effects of Arsenite Resistance on the Growth and Functional Gene Expression of Leptospirillum ferriphilum and Acidithiobacillus thiooxidans in Pure Culture and Coculture.</title>
        <authorList>
            <person name="Jiang H."/>
            <person name="Liang Y."/>
            <person name="Yin H."/>
            <person name="Xiao Y."/>
            <person name="Guo X."/>
            <person name="Xu Y."/>
            <person name="Hu Q."/>
            <person name="Liu H."/>
            <person name="Liu X."/>
        </authorList>
    </citation>
    <scope>NUCLEOTIDE SEQUENCE [LARGE SCALE GENOMIC DNA]</scope>
    <source>
        <strain evidence="8 9">YSK</strain>
    </source>
</reference>
<evidence type="ECO:0000256" key="2">
    <source>
        <dbReference type="ARBA" id="ARBA00022448"/>
    </source>
</evidence>
<evidence type="ECO:0000256" key="1">
    <source>
        <dbReference type="ARBA" id="ARBA00004141"/>
    </source>
</evidence>
<feature type="transmembrane region" description="Helical" evidence="6">
    <location>
        <begin position="59"/>
        <end position="77"/>
    </location>
</feature>
<feature type="transmembrane region" description="Helical" evidence="6">
    <location>
        <begin position="312"/>
        <end position="332"/>
    </location>
</feature>
<feature type="transmembrane region" description="Helical" evidence="6">
    <location>
        <begin position="339"/>
        <end position="359"/>
    </location>
</feature>
<feature type="transmembrane region" description="Helical" evidence="6">
    <location>
        <begin position="121"/>
        <end position="139"/>
    </location>
</feature>
<dbReference type="RefSeq" id="WP_038505303.1">
    <property type="nucleotide sequence ID" value="NZ_CP007243.1"/>
</dbReference>
<proteinExistence type="predicted"/>
<dbReference type="PROSITE" id="PS50850">
    <property type="entry name" value="MFS"/>
    <property type="match status" value="1"/>
</dbReference>
<keyword evidence="3 6" id="KW-0812">Transmembrane</keyword>
<protein>
    <recommendedName>
        <fullName evidence="7">Major facilitator superfamily (MFS) profile domain-containing protein</fullName>
    </recommendedName>
</protein>
<dbReference type="HOGENOM" id="CLU_000960_28_0_0"/>
<feature type="transmembrane region" description="Helical" evidence="6">
    <location>
        <begin position="177"/>
        <end position="198"/>
    </location>
</feature>
<dbReference type="EMBL" id="CP007243">
    <property type="protein sequence ID" value="AIA31719.1"/>
    <property type="molecule type" value="Genomic_DNA"/>
</dbReference>
<feature type="transmembrane region" description="Helical" evidence="6">
    <location>
        <begin position="21"/>
        <end position="39"/>
    </location>
</feature>
<dbReference type="Gene3D" id="1.20.1250.20">
    <property type="entry name" value="MFS general substrate transporter like domains"/>
    <property type="match status" value="2"/>
</dbReference>
<feature type="transmembrane region" description="Helical" evidence="6">
    <location>
        <begin position="468"/>
        <end position="488"/>
    </location>
</feature>
<feature type="transmembrane region" description="Helical" evidence="6">
    <location>
        <begin position="89"/>
        <end position="109"/>
    </location>
</feature>
<evidence type="ECO:0000313" key="8">
    <source>
        <dbReference type="EMBL" id="AIA31719.1"/>
    </source>
</evidence>
<dbReference type="OrthoDB" id="102502at2"/>
<accession>A0A059XSZ8</accession>
<name>A0A059XSZ8_9BACT</name>
<dbReference type="Proteomes" id="UP000027059">
    <property type="component" value="Chromosome"/>
</dbReference>
<feature type="transmembrane region" description="Helical" evidence="6">
    <location>
        <begin position="240"/>
        <end position="261"/>
    </location>
</feature>
<sequence length="513" mass="56790">MPLDEHSVQAVQASRWFQSPWMVLVTVLLGTSMPLADTTSMNVGRFFITRALDSDPNEARWLGGGYSLFVAIGIPLSHRLLSFFPPRTLYTLATLAFMTGSVISMNAHFMPGMMLGRSLQGIAGGILLPLSVTLLTASFPEEKRATGLLLFSLGNALAVSLGPTLGGDLVDFAGWRWTMGIHLPLGFATLLLVQLTLEDHTIEDLRRFDMPGWLLFGVSSFFLVYALMEGERFGWHSHFIFMNFLLFLVMFFSYFLWAALFSDPIFPLELFSYPGFVLLSAINLFRSISVFGRLYLLPLFLEDFYHFQAHQAGHLIMTGALVELLIPVLGTLVSTHGKLPWLTISVGTFFLGLANVAYVKLPVDAYPFFEVLLPNLVFGIGMAMVQVSITPLVQSTLPSRLFRIGNVTQLTIMFLGGTLGTVLARHFLNDLVPVFLTQRSFSPLTGRGTGGQATIEYLSREYSYNMDFWIMGIIALLASALAFWGLLLHVGPRLLPPPVEAPGTTRSKHSPED</sequence>